<dbReference type="RefSeq" id="WP_190258434.1">
    <property type="nucleotide sequence ID" value="NZ_QFGA01000002.1"/>
</dbReference>
<evidence type="ECO:0000313" key="13">
    <source>
        <dbReference type="EMBL" id="TEB05676.1"/>
    </source>
</evidence>
<dbReference type="AlphaFoldDB" id="A0A4Y7RA82"/>
<dbReference type="GO" id="GO:0016020">
    <property type="term" value="C:membrane"/>
    <property type="evidence" value="ECO:0007669"/>
    <property type="project" value="UniProtKB-SubCell"/>
</dbReference>
<evidence type="ECO:0000313" key="14">
    <source>
        <dbReference type="Proteomes" id="UP000298324"/>
    </source>
</evidence>
<feature type="transmembrane region" description="Helical" evidence="11">
    <location>
        <begin position="145"/>
        <end position="162"/>
    </location>
</feature>
<evidence type="ECO:0000256" key="9">
    <source>
        <dbReference type="ARBA" id="ARBA00023049"/>
    </source>
</evidence>
<feature type="domain" description="Peptidase M50" evidence="12">
    <location>
        <begin position="6"/>
        <end position="221"/>
    </location>
</feature>
<dbReference type="Proteomes" id="UP000298324">
    <property type="component" value="Unassembled WGS sequence"/>
</dbReference>
<evidence type="ECO:0000256" key="11">
    <source>
        <dbReference type="SAM" id="Phobius"/>
    </source>
</evidence>
<comment type="subcellular location">
    <subcellularLocation>
        <location evidence="2">Membrane</location>
        <topology evidence="2">Multi-pass membrane protein</topology>
    </subcellularLocation>
</comment>
<keyword evidence="5 11" id="KW-0812">Transmembrane</keyword>
<gene>
    <name evidence="13" type="primary">rseP</name>
    <name evidence="13" type="ORF">Psch_02717</name>
</gene>
<dbReference type="GO" id="GO:0006508">
    <property type="term" value="P:proteolysis"/>
    <property type="evidence" value="ECO:0007669"/>
    <property type="project" value="UniProtKB-KW"/>
</dbReference>
<dbReference type="EMBL" id="QFGA01000002">
    <property type="protein sequence ID" value="TEB05676.1"/>
    <property type="molecule type" value="Genomic_DNA"/>
</dbReference>
<dbReference type="EC" id="3.4.24.-" evidence="13"/>
<comment type="cofactor">
    <cofactor evidence="1">
        <name>Zn(2+)</name>
        <dbReference type="ChEBI" id="CHEBI:29105"/>
    </cofactor>
</comment>
<evidence type="ECO:0000259" key="12">
    <source>
        <dbReference type="Pfam" id="PF02163"/>
    </source>
</evidence>
<evidence type="ECO:0000256" key="10">
    <source>
        <dbReference type="ARBA" id="ARBA00023136"/>
    </source>
</evidence>
<keyword evidence="9" id="KW-0482">Metalloprotease</keyword>
<feature type="transmembrane region" description="Helical" evidence="11">
    <location>
        <begin position="208"/>
        <end position="229"/>
    </location>
</feature>
<comment type="caution">
    <text evidence="13">The sequence shown here is derived from an EMBL/GenBank/DDBJ whole genome shotgun (WGS) entry which is preliminary data.</text>
</comment>
<evidence type="ECO:0000256" key="3">
    <source>
        <dbReference type="ARBA" id="ARBA00007931"/>
    </source>
</evidence>
<evidence type="ECO:0000256" key="4">
    <source>
        <dbReference type="ARBA" id="ARBA00022670"/>
    </source>
</evidence>
<evidence type="ECO:0000256" key="1">
    <source>
        <dbReference type="ARBA" id="ARBA00001947"/>
    </source>
</evidence>
<dbReference type="PANTHER" id="PTHR42837:SF2">
    <property type="entry name" value="MEMBRANE METALLOPROTEASE ARASP2, CHLOROPLASTIC-RELATED"/>
    <property type="match status" value="1"/>
</dbReference>
<organism evidence="13 14">
    <name type="scientific">Pelotomaculum schinkii</name>
    <dbReference type="NCBI Taxonomy" id="78350"/>
    <lineage>
        <taxon>Bacteria</taxon>
        <taxon>Bacillati</taxon>
        <taxon>Bacillota</taxon>
        <taxon>Clostridia</taxon>
        <taxon>Eubacteriales</taxon>
        <taxon>Desulfotomaculaceae</taxon>
        <taxon>Pelotomaculum</taxon>
    </lineage>
</organism>
<dbReference type="PANTHER" id="PTHR42837">
    <property type="entry name" value="REGULATOR OF SIGMA-E PROTEASE RSEP"/>
    <property type="match status" value="1"/>
</dbReference>
<dbReference type="CDD" id="cd06163">
    <property type="entry name" value="S2P-M50_PDZ_RseP-like"/>
    <property type="match status" value="1"/>
</dbReference>
<feature type="transmembrane region" description="Helical" evidence="11">
    <location>
        <begin position="121"/>
        <end position="139"/>
    </location>
</feature>
<keyword evidence="8 11" id="KW-1133">Transmembrane helix</keyword>
<protein>
    <submittedName>
        <fullName evidence="13">Regulator of sigma-E protease RseP</fullName>
        <ecNumber evidence="13">3.4.24.-</ecNumber>
    </submittedName>
</protein>
<dbReference type="InterPro" id="IPR008915">
    <property type="entry name" value="Peptidase_M50"/>
</dbReference>
<evidence type="ECO:0000256" key="7">
    <source>
        <dbReference type="ARBA" id="ARBA00022833"/>
    </source>
</evidence>
<feature type="transmembrane region" description="Helical" evidence="11">
    <location>
        <begin position="169"/>
        <end position="188"/>
    </location>
</feature>
<keyword evidence="10 11" id="KW-0472">Membrane</keyword>
<dbReference type="GO" id="GO:0004222">
    <property type="term" value="F:metalloendopeptidase activity"/>
    <property type="evidence" value="ECO:0007669"/>
    <property type="project" value="InterPro"/>
</dbReference>
<proteinExistence type="inferred from homology"/>
<evidence type="ECO:0000256" key="6">
    <source>
        <dbReference type="ARBA" id="ARBA00022801"/>
    </source>
</evidence>
<dbReference type="InterPro" id="IPR004387">
    <property type="entry name" value="Pept_M50_Zn"/>
</dbReference>
<sequence length="238" mass="26145">MSYIVALLLIGLIIFFHEFGHFLAAKLAGIPIQIFSIGFGPKVWAMKRGATEYRISLIPLGGYVLPEVLDETEFFNYPVAKRITMSAGGPLASIILPIFCFIIINIIVLPFSFNNIVIQPIYQTISVLYQMILAIPSAFSHTENLSGVIGIVVTGGDFIGINNLKAMQFTALMSLNLAVLNLIPIPALDGGKMLLYLLELVYPKSLRFHYPLALAGWVMILGLMVYVTAADVGRYFVA</sequence>
<keyword evidence="4 13" id="KW-0645">Protease</keyword>
<evidence type="ECO:0000256" key="8">
    <source>
        <dbReference type="ARBA" id="ARBA00022989"/>
    </source>
</evidence>
<reference evidence="13 14" key="1">
    <citation type="journal article" date="2018" name="Environ. Microbiol.">
        <title>Novel energy conservation strategies and behaviour of Pelotomaculum schinkii driving syntrophic propionate catabolism.</title>
        <authorList>
            <person name="Hidalgo-Ahumada C.A.P."/>
            <person name="Nobu M.K."/>
            <person name="Narihiro T."/>
            <person name="Tamaki H."/>
            <person name="Liu W.T."/>
            <person name="Kamagata Y."/>
            <person name="Stams A.J.M."/>
            <person name="Imachi H."/>
            <person name="Sousa D.Z."/>
        </authorList>
    </citation>
    <scope>NUCLEOTIDE SEQUENCE [LARGE SCALE GENOMIC DNA]</scope>
    <source>
        <strain evidence="13 14">HH</strain>
    </source>
</reference>
<name>A0A4Y7RA82_9FIRM</name>
<accession>A0A4Y7RA82</accession>
<evidence type="ECO:0000256" key="5">
    <source>
        <dbReference type="ARBA" id="ARBA00022692"/>
    </source>
</evidence>
<keyword evidence="7" id="KW-0862">Zinc</keyword>
<keyword evidence="14" id="KW-1185">Reference proteome</keyword>
<dbReference type="Pfam" id="PF02163">
    <property type="entry name" value="Peptidase_M50"/>
    <property type="match status" value="1"/>
</dbReference>
<comment type="similarity">
    <text evidence="3">Belongs to the peptidase M50B family.</text>
</comment>
<keyword evidence="6 13" id="KW-0378">Hydrolase</keyword>
<feature type="transmembrane region" description="Helical" evidence="11">
    <location>
        <begin position="91"/>
        <end position="109"/>
    </location>
</feature>
<evidence type="ECO:0000256" key="2">
    <source>
        <dbReference type="ARBA" id="ARBA00004141"/>
    </source>
</evidence>